<evidence type="ECO:0000256" key="9">
    <source>
        <dbReference type="HAMAP-Rule" id="MF_01013"/>
    </source>
</evidence>
<feature type="active site" evidence="9">
    <location>
        <position position="11"/>
    </location>
</feature>
<feature type="active site" evidence="9">
    <location>
        <position position="130"/>
    </location>
</feature>
<evidence type="ECO:0000256" key="10">
    <source>
        <dbReference type="RuleBase" id="RU003657"/>
    </source>
</evidence>
<sequence length="259" mass="26687">MLTKRIIACLDVRDGRVVKGIQFVDIIDAGDPAELAHRHAAGGADEIVLLDITATHEGRGTLLDTVKRTAAALFVPFTVGGGIRSAEDAAAVFNAGADKVSINSSAIARPELIGEIGGSFGAQAVIVAIDARRTEGAADPVGEAEVFVSGGRKPTGLRVIDWAREAEQRGAGEILLTSMNTDGMRNGFDCELTARVSEAVQIPVIASGGAGSAAHFADVFGRGRADAALAASIFHFGVTDSRGLKASLRDAGVTVRLPC</sequence>
<dbReference type="PANTHER" id="PTHR21235:SF2">
    <property type="entry name" value="IMIDAZOLE GLYCEROL PHOSPHATE SYNTHASE HISHF"/>
    <property type="match status" value="1"/>
</dbReference>
<dbReference type="Gene3D" id="3.20.20.70">
    <property type="entry name" value="Aldolase class I"/>
    <property type="match status" value="1"/>
</dbReference>
<reference evidence="12" key="2">
    <citation type="submission" date="2019-02" db="EMBL/GenBank/DDBJ databases">
        <title>Granulicella sibirica sp. nov., a psychrotolerant acidobacterium isolated from an organic soil layer in forested tundra, West Siberia.</title>
        <authorList>
            <person name="Oshkin I.Y."/>
            <person name="Kulichevskaya I.S."/>
            <person name="Rijpstra W.I.C."/>
            <person name="Sinninghe Damste J.S."/>
            <person name="Rakitin A.L."/>
            <person name="Ravin N.V."/>
            <person name="Dedysh S.N."/>
        </authorList>
    </citation>
    <scope>NUCLEOTIDE SEQUENCE [LARGE SCALE GENOMIC DNA]</scope>
    <source>
        <strain evidence="12">AF10</strain>
    </source>
</reference>
<dbReference type="GO" id="GO:0005737">
    <property type="term" value="C:cytoplasm"/>
    <property type="evidence" value="ECO:0007669"/>
    <property type="project" value="UniProtKB-SubCell"/>
</dbReference>
<dbReference type="Pfam" id="PF00977">
    <property type="entry name" value="His_biosynth"/>
    <property type="match status" value="1"/>
</dbReference>
<evidence type="ECO:0000256" key="3">
    <source>
        <dbReference type="ARBA" id="ARBA00011152"/>
    </source>
</evidence>
<name>A0A4Q0T0F1_9BACT</name>
<gene>
    <name evidence="9" type="primary">hisF</name>
    <name evidence="11" type="ORF">GRAN_3960</name>
</gene>
<evidence type="ECO:0000256" key="8">
    <source>
        <dbReference type="ARBA" id="ARBA00047838"/>
    </source>
</evidence>
<evidence type="ECO:0000256" key="7">
    <source>
        <dbReference type="ARBA" id="ARBA00025475"/>
    </source>
</evidence>
<evidence type="ECO:0000256" key="5">
    <source>
        <dbReference type="ARBA" id="ARBA00023102"/>
    </source>
</evidence>
<dbReference type="InterPro" id="IPR011060">
    <property type="entry name" value="RibuloseP-bd_barrel"/>
</dbReference>
<keyword evidence="6 9" id="KW-0456">Lyase</keyword>
<organism evidence="11 12">
    <name type="scientific">Granulicella sibirica</name>
    <dbReference type="NCBI Taxonomy" id="2479048"/>
    <lineage>
        <taxon>Bacteria</taxon>
        <taxon>Pseudomonadati</taxon>
        <taxon>Acidobacteriota</taxon>
        <taxon>Terriglobia</taxon>
        <taxon>Terriglobales</taxon>
        <taxon>Acidobacteriaceae</taxon>
        <taxon>Granulicella</taxon>
    </lineage>
</organism>
<dbReference type="UniPathway" id="UPA00031">
    <property type="reaction ID" value="UER00010"/>
</dbReference>
<dbReference type="EC" id="4.3.2.10" evidence="9"/>
<comment type="function">
    <text evidence="7 9">IGPS catalyzes the conversion of PRFAR and glutamine to IGP, AICAR and glutamate. The HisF subunit catalyzes the cyclization activity that produces IGP and AICAR from PRFAR using the ammonia provided by the HisH subunit.</text>
</comment>
<dbReference type="InterPro" id="IPR013785">
    <property type="entry name" value="Aldolase_TIM"/>
</dbReference>
<dbReference type="HAMAP" id="MF_01013">
    <property type="entry name" value="HisF"/>
    <property type="match status" value="1"/>
</dbReference>
<evidence type="ECO:0000256" key="2">
    <source>
        <dbReference type="ARBA" id="ARBA00009667"/>
    </source>
</evidence>
<keyword evidence="4 9" id="KW-0028">Amino-acid biosynthesis</keyword>
<dbReference type="InterPro" id="IPR050064">
    <property type="entry name" value="IGPS_HisA/HisF"/>
</dbReference>
<dbReference type="GO" id="GO:0000105">
    <property type="term" value="P:L-histidine biosynthetic process"/>
    <property type="evidence" value="ECO:0007669"/>
    <property type="project" value="UniProtKB-UniRule"/>
</dbReference>
<dbReference type="SUPFAM" id="SSF51366">
    <property type="entry name" value="Ribulose-phoshate binding barrel"/>
    <property type="match status" value="1"/>
</dbReference>
<dbReference type="PANTHER" id="PTHR21235">
    <property type="entry name" value="IMIDAZOLE GLYCEROL PHOSPHATE SYNTHASE SUBUNIT HISF/H IGP SYNTHASE SUBUNIT HISF/H"/>
    <property type="match status" value="1"/>
</dbReference>
<comment type="similarity">
    <text evidence="2 9 10">Belongs to the HisA/HisF family.</text>
</comment>
<dbReference type="CDD" id="cd04731">
    <property type="entry name" value="HisF"/>
    <property type="match status" value="1"/>
</dbReference>
<keyword evidence="9" id="KW-0963">Cytoplasm</keyword>
<evidence type="ECO:0000313" key="12">
    <source>
        <dbReference type="Proteomes" id="UP000289437"/>
    </source>
</evidence>
<reference evidence="11 12" key="1">
    <citation type="submission" date="2018-11" db="EMBL/GenBank/DDBJ databases">
        <authorList>
            <person name="Mardanov A.V."/>
            <person name="Ravin N.V."/>
            <person name="Dedysh S.N."/>
        </authorList>
    </citation>
    <scope>NUCLEOTIDE SEQUENCE [LARGE SCALE GENOMIC DNA]</scope>
    <source>
        <strain evidence="11 12">AF10</strain>
    </source>
</reference>
<dbReference type="GO" id="GO:0016829">
    <property type="term" value="F:lyase activity"/>
    <property type="evidence" value="ECO:0007669"/>
    <property type="project" value="UniProtKB-KW"/>
</dbReference>
<evidence type="ECO:0000256" key="1">
    <source>
        <dbReference type="ARBA" id="ARBA00005091"/>
    </source>
</evidence>
<dbReference type="EMBL" id="RDSM01000003">
    <property type="protein sequence ID" value="RXH54856.1"/>
    <property type="molecule type" value="Genomic_DNA"/>
</dbReference>
<comment type="subcellular location">
    <subcellularLocation>
        <location evidence="9">Cytoplasm</location>
    </subcellularLocation>
</comment>
<dbReference type="OrthoDB" id="9781903at2"/>
<keyword evidence="5 9" id="KW-0368">Histidine biosynthesis</keyword>
<proteinExistence type="inferred from homology"/>
<dbReference type="InterPro" id="IPR006062">
    <property type="entry name" value="His_biosynth"/>
</dbReference>
<dbReference type="InterPro" id="IPR004651">
    <property type="entry name" value="HisF"/>
</dbReference>
<dbReference type="NCBIfam" id="TIGR00735">
    <property type="entry name" value="hisF"/>
    <property type="match status" value="1"/>
</dbReference>
<comment type="pathway">
    <text evidence="1 9">Amino-acid biosynthesis; L-histidine biosynthesis; L-histidine from 5-phospho-alpha-D-ribose 1-diphosphate: step 5/9.</text>
</comment>
<dbReference type="GO" id="GO:0000107">
    <property type="term" value="F:imidazoleglycerol-phosphate synthase activity"/>
    <property type="evidence" value="ECO:0007669"/>
    <property type="project" value="UniProtKB-UniRule"/>
</dbReference>
<dbReference type="AlphaFoldDB" id="A0A4Q0T0F1"/>
<dbReference type="Proteomes" id="UP000289437">
    <property type="component" value="Unassembled WGS sequence"/>
</dbReference>
<dbReference type="RefSeq" id="WP_128914577.1">
    <property type="nucleotide sequence ID" value="NZ_RDSM01000003.1"/>
</dbReference>
<comment type="catalytic activity">
    <reaction evidence="8 9">
        <text>5-[(5-phospho-1-deoxy-D-ribulos-1-ylimino)methylamino]-1-(5-phospho-beta-D-ribosyl)imidazole-4-carboxamide + L-glutamine = D-erythro-1-(imidazol-4-yl)glycerol 3-phosphate + 5-amino-1-(5-phospho-beta-D-ribosyl)imidazole-4-carboxamide + L-glutamate + H(+)</text>
        <dbReference type="Rhea" id="RHEA:24793"/>
        <dbReference type="ChEBI" id="CHEBI:15378"/>
        <dbReference type="ChEBI" id="CHEBI:29985"/>
        <dbReference type="ChEBI" id="CHEBI:58278"/>
        <dbReference type="ChEBI" id="CHEBI:58359"/>
        <dbReference type="ChEBI" id="CHEBI:58475"/>
        <dbReference type="ChEBI" id="CHEBI:58525"/>
        <dbReference type="EC" id="4.3.2.10"/>
    </reaction>
</comment>
<evidence type="ECO:0000256" key="4">
    <source>
        <dbReference type="ARBA" id="ARBA00022605"/>
    </source>
</evidence>
<accession>A0A4Q0T0F1</accession>
<comment type="caution">
    <text evidence="11">The sequence shown here is derived from an EMBL/GenBank/DDBJ whole genome shotgun (WGS) entry which is preliminary data.</text>
</comment>
<evidence type="ECO:0000313" key="11">
    <source>
        <dbReference type="EMBL" id="RXH54856.1"/>
    </source>
</evidence>
<evidence type="ECO:0000256" key="6">
    <source>
        <dbReference type="ARBA" id="ARBA00023239"/>
    </source>
</evidence>
<keyword evidence="12" id="KW-1185">Reference proteome</keyword>
<protein>
    <recommendedName>
        <fullName evidence="9">Imidazole glycerol phosphate synthase subunit HisF</fullName>
        <ecNumber evidence="9">4.3.2.10</ecNumber>
    </recommendedName>
    <alternativeName>
        <fullName evidence="9">IGP synthase cyclase subunit</fullName>
    </alternativeName>
    <alternativeName>
        <fullName evidence="9">IGP synthase subunit HisF</fullName>
    </alternativeName>
    <alternativeName>
        <fullName evidence="9">ImGP synthase subunit HisF</fullName>
        <shortName evidence="9">IGPS subunit HisF</shortName>
    </alternativeName>
</protein>
<comment type="subunit">
    <text evidence="3 9">Heterodimer of HisH and HisF.</text>
</comment>